<name>A0A3N2Q488_SODAK</name>
<proteinExistence type="predicted"/>
<reference evidence="2 3" key="1">
    <citation type="journal article" date="2018" name="Mol. Ecol.">
        <title>The obligate alkalophilic soda-lake fungus Sodiomyces alkalinus has shifted to a protein diet.</title>
        <authorList>
            <person name="Grum-Grzhimaylo A.A."/>
            <person name="Falkoski D.L."/>
            <person name="van den Heuvel J."/>
            <person name="Valero-Jimenez C.A."/>
            <person name="Min B."/>
            <person name="Choi I.G."/>
            <person name="Lipzen A."/>
            <person name="Daum C.G."/>
            <person name="Aanen D.K."/>
            <person name="Tsang A."/>
            <person name="Henrissat B."/>
            <person name="Bilanenko E.N."/>
            <person name="de Vries R.P."/>
            <person name="van Kan J.A.L."/>
            <person name="Grigoriev I.V."/>
            <person name="Debets A.J.M."/>
        </authorList>
    </citation>
    <scope>NUCLEOTIDE SEQUENCE [LARGE SCALE GENOMIC DNA]</scope>
    <source>
        <strain evidence="2 3">F11</strain>
    </source>
</reference>
<dbReference type="EMBL" id="ML119052">
    <property type="protein sequence ID" value="ROT41601.1"/>
    <property type="molecule type" value="Genomic_DNA"/>
</dbReference>
<dbReference type="AlphaFoldDB" id="A0A3N2Q488"/>
<organism evidence="2 3">
    <name type="scientific">Sodiomyces alkalinus (strain CBS 110278 / VKM F-3762 / F11)</name>
    <name type="common">Alkaliphilic filamentous fungus</name>
    <dbReference type="NCBI Taxonomy" id="1314773"/>
    <lineage>
        <taxon>Eukaryota</taxon>
        <taxon>Fungi</taxon>
        <taxon>Dikarya</taxon>
        <taxon>Ascomycota</taxon>
        <taxon>Pezizomycotina</taxon>
        <taxon>Sordariomycetes</taxon>
        <taxon>Hypocreomycetidae</taxon>
        <taxon>Glomerellales</taxon>
        <taxon>Plectosphaerellaceae</taxon>
        <taxon>Sodiomyces</taxon>
    </lineage>
</organism>
<sequence>MVDPGTSGLRPRSVLASMEVELKTRLRTRARDESEVGRKLLRTKYTEYLVLSLAHPHSYTVPLSLRSRSIAEKKLVPAKPSPPLDNYYIISLSSPSGLAKILSSIVAKFPKFGSYSQSPAQSCVSRLSGIQTSRETGSIRFGGHKEHPTDPSRTEKNIAAAQRTTDQFRQDNRLGGPPRLLRNDLASDRLPFSDVAPRIENQRAIALSTSSPYTSSYPRRIRIANRPAPPPPPSFPIFASEPSDFRSSAVSYPTPRHRIFAQSTFPPATLLILTLIGVGAFVAIAAV</sequence>
<dbReference type="Proteomes" id="UP000272025">
    <property type="component" value="Unassembled WGS sequence"/>
</dbReference>
<keyword evidence="1" id="KW-1133">Transmembrane helix</keyword>
<protein>
    <submittedName>
        <fullName evidence="2">Uncharacterized protein</fullName>
    </submittedName>
</protein>
<dbReference type="RefSeq" id="XP_028469407.1">
    <property type="nucleotide sequence ID" value="XM_028614027.1"/>
</dbReference>
<accession>A0A3N2Q488</accession>
<gene>
    <name evidence="2" type="ORF">SODALDRAFT_357664</name>
</gene>
<evidence type="ECO:0000313" key="2">
    <source>
        <dbReference type="EMBL" id="ROT41601.1"/>
    </source>
</evidence>
<keyword evidence="3" id="KW-1185">Reference proteome</keyword>
<keyword evidence="1" id="KW-0812">Transmembrane</keyword>
<keyword evidence="1" id="KW-0472">Membrane</keyword>
<feature type="transmembrane region" description="Helical" evidence="1">
    <location>
        <begin position="265"/>
        <end position="286"/>
    </location>
</feature>
<evidence type="ECO:0000256" key="1">
    <source>
        <dbReference type="SAM" id="Phobius"/>
    </source>
</evidence>
<dbReference type="GeneID" id="39582505"/>
<evidence type="ECO:0000313" key="3">
    <source>
        <dbReference type="Proteomes" id="UP000272025"/>
    </source>
</evidence>